<proteinExistence type="predicted"/>
<name>A0A7N2M0K8_QUELO</name>
<dbReference type="GO" id="GO:0006285">
    <property type="term" value="P:base-excision repair, AP site formation"/>
    <property type="evidence" value="ECO:0007669"/>
    <property type="project" value="TreeGrafter"/>
</dbReference>
<keyword evidence="2" id="KW-1185">Reference proteome</keyword>
<evidence type="ECO:0000313" key="2">
    <source>
        <dbReference type="Proteomes" id="UP000594261"/>
    </source>
</evidence>
<dbReference type="InterPro" id="IPR052054">
    <property type="entry name" value="Oxidative_DNA_repair_enzyme"/>
</dbReference>
<dbReference type="GO" id="GO:0034039">
    <property type="term" value="F:8-oxo-7,8-dihydroguanine DNA N-glycosylase activity"/>
    <property type="evidence" value="ECO:0007669"/>
    <property type="project" value="TreeGrafter"/>
</dbReference>
<protein>
    <submittedName>
        <fullName evidence="1">Uncharacterized protein</fullName>
    </submittedName>
</protein>
<accession>A0A7N2M0K8</accession>
<reference evidence="1" key="2">
    <citation type="submission" date="2021-01" db="UniProtKB">
        <authorList>
            <consortium name="EnsemblPlants"/>
        </authorList>
    </citation>
    <scope>IDENTIFICATION</scope>
</reference>
<sequence>MLRLSEDEERAVREFRNMYNNEKKKKKESSFVGRVFRSPTLFEDMVKCMLLCNCHLLFVADSAAAAASINFNTPKPDKDHFIPNTPIPQESKVSTNFTNSGLRMNHTTLPHNIASDYDTIGNFPSPTELANLDEGFLASRCNLGYRASRILKLARDIVEGRIQLAQLEEVSKGASFAKSSNYDKLAKQLKEIDGLGTFTVPMCLCAWDITLSFQQILKLFGI</sequence>
<organism evidence="1 2">
    <name type="scientific">Quercus lobata</name>
    <name type="common">Valley oak</name>
    <dbReference type="NCBI Taxonomy" id="97700"/>
    <lineage>
        <taxon>Eukaryota</taxon>
        <taxon>Viridiplantae</taxon>
        <taxon>Streptophyta</taxon>
        <taxon>Embryophyta</taxon>
        <taxon>Tracheophyta</taxon>
        <taxon>Spermatophyta</taxon>
        <taxon>Magnoliopsida</taxon>
        <taxon>eudicotyledons</taxon>
        <taxon>Gunneridae</taxon>
        <taxon>Pentapetalae</taxon>
        <taxon>rosids</taxon>
        <taxon>fabids</taxon>
        <taxon>Fagales</taxon>
        <taxon>Fagaceae</taxon>
        <taxon>Quercus</taxon>
    </lineage>
</organism>
<dbReference type="Proteomes" id="UP000594261">
    <property type="component" value="Chromosome 7"/>
</dbReference>
<dbReference type="EnsemblPlants" id="QL07p001518:mrna">
    <property type="protein sequence ID" value="QL07p001518:mrna"/>
    <property type="gene ID" value="QL07p001518"/>
</dbReference>
<dbReference type="InterPro" id="IPR011257">
    <property type="entry name" value="DNA_glycosylase"/>
</dbReference>
<reference evidence="1 2" key="1">
    <citation type="journal article" date="2016" name="G3 (Bethesda)">
        <title>First Draft Assembly and Annotation of the Genome of a California Endemic Oak Quercus lobata Nee (Fagaceae).</title>
        <authorList>
            <person name="Sork V.L."/>
            <person name="Fitz-Gibbon S.T."/>
            <person name="Puiu D."/>
            <person name="Crepeau M."/>
            <person name="Gugger P.F."/>
            <person name="Sherman R."/>
            <person name="Stevens K."/>
            <person name="Langley C.H."/>
            <person name="Pellegrini M."/>
            <person name="Salzberg S.L."/>
        </authorList>
    </citation>
    <scope>NUCLEOTIDE SEQUENCE [LARGE SCALE GENOMIC DNA]</scope>
    <source>
        <strain evidence="1 2">cv. SW786</strain>
    </source>
</reference>
<dbReference type="SUPFAM" id="SSF48150">
    <property type="entry name" value="DNA-glycosylase"/>
    <property type="match status" value="1"/>
</dbReference>
<dbReference type="PANTHER" id="PTHR10242">
    <property type="entry name" value="8-OXOGUANINE DNA GLYCOSYLASE"/>
    <property type="match status" value="1"/>
</dbReference>
<evidence type="ECO:0000313" key="1">
    <source>
        <dbReference type="EnsemblPlants" id="QL07p001518:mrna"/>
    </source>
</evidence>
<dbReference type="EMBL" id="LRBV02000007">
    <property type="status" value="NOT_ANNOTATED_CDS"/>
    <property type="molecule type" value="Genomic_DNA"/>
</dbReference>
<dbReference type="InParanoid" id="A0A7N2M0K8"/>
<dbReference type="Gramene" id="QL07p001518:mrna">
    <property type="protein sequence ID" value="QL07p001518:mrna"/>
    <property type="gene ID" value="QL07p001518"/>
</dbReference>
<dbReference type="GO" id="GO:0005634">
    <property type="term" value="C:nucleus"/>
    <property type="evidence" value="ECO:0007669"/>
    <property type="project" value="TreeGrafter"/>
</dbReference>
<dbReference type="AlphaFoldDB" id="A0A7N2M0K8"/>
<dbReference type="Gene3D" id="1.10.340.30">
    <property type="entry name" value="Hypothetical protein, domain 2"/>
    <property type="match status" value="1"/>
</dbReference>
<dbReference type="PANTHER" id="PTHR10242:SF4">
    <property type="entry name" value="OS07G0657600 PROTEIN"/>
    <property type="match status" value="1"/>
</dbReference>